<evidence type="ECO:0000313" key="2">
    <source>
        <dbReference type="Proteomes" id="UP001188597"/>
    </source>
</evidence>
<protein>
    <submittedName>
        <fullName evidence="1">Uncharacterized protein</fullName>
    </submittedName>
</protein>
<dbReference type="Proteomes" id="UP001188597">
    <property type="component" value="Unassembled WGS sequence"/>
</dbReference>
<keyword evidence="2" id="KW-1185">Reference proteome</keyword>
<reference evidence="1" key="1">
    <citation type="submission" date="2022-12" db="EMBL/GenBank/DDBJ databases">
        <title>Draft genome assemblies for two species of Escallonia (Escalloniales).</title>
        <authorList>
            <person name="Chanderbali A."/>
            <person name="Dervinis C."/>
            <person name="Anghel I."/>
            <person name="Soltis D."/>
            <person name="Soltis P."/>
            <person name="Zapata F."/>
        </authorList>
    </citation>
    <scope>NUCLEOTIDE SEQUENCE</scope>
    <source>
        <strain evidence="1">UCBG64.0493</strain>
        <tissue evidence="1">Leaf</tissue>
    </source>
</reference>
<proteinExistence type="predicted"/>
<evidence type="ECO:0000313" key="1">
    <source>
        <dbReference type="EMBL" id="KAK3027565.1"/>
    </source>
</evidence>
<gene>
    <name evidence="1" type="ORF">RJ639_042334</name>
</gene>
<dbReference type="EMBL" id="JAVXUP010000454">
    <property type="protein sequence ID" value="KAK3027565.1"/>
    <property type="molecule type" value="Genomic_DNA"/>
</dbReference>
<organism evidence="1 2">
    <name type="scientific">Escallonia herrerae</name>
    <dbReference type="NCBI Taxonomy" id="1293975"/>
    <lineage>
        <taxon>Eukaryota</taxon>
        <taxon>Viridiplantae</taxon>
        <taxon>Streptophyta</taxon>
        <taxon>Embryophyta</taxon>
        <taxon>Tracheophyta</taxon>
        <taxon>Spermatophyta</taxon>
        <taxon>Magnoliopsida</taxon>
        <taxon>eudicotyledons</taxon>
        <taxon>Gunneridae</taxon>
        <taxon>Pentapetalae</taxon>
        <taxon>asterids</taxon>
        <taxon>campanulids</taxon>
        <taxon>Escalloniales</taxon>
        <taxon>Escalloniaceae</taxon>
        <taxon>Escallonia</taxon>
    </lineage>
</organism>
<comment type="caution">
    <text evidence="1">The sequence shown here is derived from an EMBL/GenBank/DDBJ whole genome shotgun (WGS) entry which is preliminary data.</text>
</comment>
<dbReference type="AlphaFoldDB" id="A0AA88WL76"/>
<sequence length="225" mass="24239">MGNLKSRRHSSDVTSLEHGVEQISGDDLYTFRTDTTFSCKLCTTSAVSLLLETSSEFFPLSSLCAPPETSPPSLGRNASAASAAAARIPLASLVTGTGRRHTESAKFKQACWPLSANAATSWARAAISAVGYVPSHILDFLLGSRSSHTHLLEFLCLTPLYTGCRVSLNFFLPARLFGRSDANIISSSEYVPKRLLHCELDPKGFGSEHGLDVSINEMFSLDGHT</sequence>
<accession>A0AA88WL76</accession>
<name>A0AA88WL76_9ASTE</name>